<comment type="similarity">
    <text evidence="1">Belongs to the plant acyltransferase family.</text>
</comment>
<evidence type="ECO:0000256" key="2">
    <source>
        <dbReference type="ARBA" id="ARBA00022679"/>
    </source>
</evidence>
<sequence>MVMITATTSVEVGSRETIKPLCPTPNHFRNYILSSIDQNSPPIYIPVLLFYLNNTTINTNEKLFMLKKSLGECLSEYYPLAGTFRDDYSVVECNDEGVEFIEARVNCDISQIIGTSNVKLLNQLLPFESTGNWSKLKGKTYEREVLVAAQANLFRCDGLAIGVCISHKIADGTSVVAFLNSWASKSLNNYHGYNAHIVPPPIFDSARNFPPREMPRYSHDIGITNKTIVTKRFVFDSSSILALKKQASTTIIDSSDENIKFPTRVQAVSSLIWSRVLALYRSKPTYAKICVAVHAVNIRPRMEPLVPNHTFGNYWTVAIAPAVVKTEQNAVEMSSDITILVEKMNKSIRNINAGCVKNMNVVAAPMSNSLKMHSFSKTGHTRDSNFEESEQHRSRLNDNSVEKTAKAFSKGDLEVCNFTSWCRFPVYEVDFGWGKPEWVCSPIKSFKNLVILMGTKDGDGIEASVNLLEEDMPLFENDPQILAFANYCP</sequence>
<evidence type="ECO:0000313" key="5">
    <source>
        <dbReference type="EMBL" id="KAG5602484.1"/>
    </source>
</evidence>
<keyword evidence="2" id="KW-0808">Transferase</keyword>
<dbReference type="GO" id="GO:0016746">
    <property type="term" value="F:acyltransferase activity"/>
    <property type="evidence" value="ECO:0007669"/>
    <property type="project" value="UniProtKB-KW"/>
</dbReference>
<evidence type="ECO:0000256" key="1">
    <source>
        <dbReference type="ARBA" id="ARBA00009861"/>
    </source>
</evidence>
<protein>
    <submittedName>
        <fullName evidence="5">Uncharacterized protein</fullName>
    </submittedName>
</protein>
<comment type="caution">
    <text evidence="5">The sequence shown here is derived from an EMBL/GenBank/DDBJ whole genome shotgun (WGS) entry which is preliminary data.</text>
</comment>
<name>A0A9J5YTT9_SOLCO</name>
<dbReference type="InterPro" id="IPR023213">
    <property type="entry name" value="CAT-like_dom_sf"/>
</dbReference>
<evidence type="ECO:0000256" key="4">
    <source>
        <dbReference type="SAM" id="MobiDB-lite"/>
    </source>
</evidence>
<proteinExistence type="inferred from homology"/>
<dbReference type="OrthoDB" id="1250781at2759"/>
<keyword evidence="3" id="KW-0012">Acyltransferase</keyword>
<keyword evidence="6" id="KW-1185">Reference proteome</keyword>
<feature type="region of interest" description="Disordered" evidence="4">
    <location>
        <begin position="377"/>
        <end position="398"/>
    </location>
</feature>
<evidence type="ECO:0000313" key="6">
    <source>
        <dbReference type="Proteomes" id="UP000824120"/>
    </source>
</evidence>
<organism evidence="5 6">
    <name type="scientific">Solanum commersonii</name>
    <name type="common">Commerson's wild potato</name>
    <name type="synonym">Commerson's nightshade</name>
    <dbReference type="NCBI Taxonomy" id="4109"/>
    <lineage>
        <taxon>Eukaryota</taxon>
        <taxon>Viridiplantae</taxon>
        <taxon>Streptophyta</taxon>
        <taxon>Embryophyta</taxon>
        <taxon>Tracheophyta</taxon>
        <taxon>Spermatophyta</taxon>
        <taxon>Magnoliopsida</taxon>
        <taxon>eudicotyledons</taxon>
        <taxon>Gunneridae</taxon>
        <taxon>Pentapetalae</taxon>
        <taxon>asterids</taxon>
        <taxon>lamiids</taxon>
        <taxon>Solanales</taxon>
        <taxon>Solanaceae</taxon>
        <taxon>Solanoideae</taxon>
        <taxon>Solaneae</taxon>
        <taxon>Solanum</taxon>
    </lineage>
</organism>
<dbReference type="Gene3D" id="3.30.559.10">
    <property type="entry name" value="Chloramphenicol acetyltransferase-like domain"/>
    <property type="match status" value="2"/>
</dbReference>
<dbReference type="AlphaFoldDB" id="A0A9J5YTT9"/>
<evidence type="ECO:0000256" key="3">
    <source>
        <dbReference type="ARBA" id="ARBA00023315"/>
    </source>
</evidence>
<gene>
    <name evidence="5" type="ORF">H5410_033854</name>
</gene>
<dbReference type="PANTHER" id="PTHR31623:SF25">
    <property type="entry name" value="VINORINE SYNTHASE-LIKE"/>
    <property type="match status" value="1"/>
</dbReference>
<dbReference type="PANTHER" id="PTHR31623">
    <property type="entry name" value="F21J9.9"/>
    <property type="match status" value="1"/>
</dbReference>
<dbReference type="Pfam" id="PF02458">
    <property type="entry name" value="Transferase"/>
    <property type="match status" value="1"/>
</dbReference>
<dbReference type="Proteomes" id="UP000824120">
    <property type="component" value="Chromosome 6"/>
</dbReference>
<accession>A0A9J5YTT9</accession>
<dbReference type="EMBL" id="JACXVP010000006">
    <property type="protein sequence ID" value="KAG5602484.1"/>
    <property type="molecule type" value="Genomic_DNA"/>
</dbReference>
<feature type="compositionally biased region" description="Basic and acidic residues" evidence="4">
    <location>
        <begin position="380"/>
        <end position="398"/>
    </location>
</feature>
<reference evidence="5 6" key="1">
    <citation type="submission" date="2020-09" db="EMBL/GenBank/DDBJ databases">
        <title>De no assembly of potato wild relative species, Solanum commersonii.</title>
        <authorList>
            <person name="Cho K."/>
        </authorList>
    </citation>
    <scope>NUCLEOTIDE SEQUENCE [LARGE SCALE GENOMIC DNA]</scope>
    <source>
        <strain evidence="5">LZ3.2</strain>
        <tissue evidence="5">Leaf</tissue>
    </source>
</reference>